<feature type="disulfide bond" evidence="2">
    <location>
        <begin position="327"/>
        <end position="336"/>
    </location>
</feature>
<dbReference type="PANTHER" id="PTHR15036:SF49">
    <property type="entry name" value="AXOTACTIN"/>
    <property type="match status" value="1"/>
</dbReference>
<accession>A0A6S7K8Q3</accession>
<dbReference type="Pfam" id="PF02210">
    <property type="entry name" value="Laminin_G_2"/>
    <property type="match status" value="2"/>
</dbReference>
<keyword evidence="1 2" id="KW-1015">Disulfide bond</keyword>
<reference evidence="5" key="1">
    <citation type="submission" date="2020-04" db="EMBL/GenBank/DDBJ databases">
        <authorList>
            <person name="Alioto T."/>
            <person name="Alioto T."/>
            <person name="Gomez Garrido J."/>
        </authorList>
    </citation>
    <scope>NUCLEOTIDE SEQUENCE</scope>
    <source>
        <strain evidence="5">A484AB</strain>
    </source>
</reference>
<evidence type="ECO:0000259" key="3">
    <source>
        <dbReference type="PROSITE" id="PS50025"/>
    </source>
</evidence>
<comment type="caution">
    <text evidence="5">The sequence shown here is derived from an EMBL/GenBank/DDBJ whole genome shotgun (WGS) entry which is preliminary data.</text>
</comment>
<dbReference type="Gene3D" id="2.60.120.200">
    <property type="match status" value="2"/>
</dbReference>
<keyword evidence="2" id="KW-0245">EGF-like domain</keyword>
<keyword evidence="6" id="KW-1185">Reference proteome</keyword>
<feature type="non-terminal residue" evidence="5">
    <location>
        <position position="1"/>
    </location>
</feature>
<dbReference type="SUPFAM" id="SSF57196">
    <property type="entry name" value="EGF/Laminin"/>
    <property type="match status" value="1"/>
</dbReference>
<proteinExistence type="predicted"/>
<dbReference type="SUPFAM" id="SSF49899">
    <property type="entry name" value="Concanavalin A-like lectins/glucanases"/>
    <property type="match status" value="2"/>
</dbReference>
<dbReference type="CDD" id="cd00110">
    <property type="entry name" value="LamG"/>
    <property type="match status" value="2"/>
</dbReference>
<feature type="domain" description="Laminin G" evidence="3">
    <location>
        <begin position="124"/>
        <end position="299"/>
    </location>
</feature>
<dbReference type="AlphaFoldDB" id="A0A6S7K8Q3"/>
<protein>
    <submittedName>
        <fullName evidence="5">Contactin-associated -like 2</fullName>
    </submittedName>
</protein>
<dbReference type="PROSITE" id="PS50026">
    <property type="entry name" value="EGF_3"/>
    <property type="match status" value="1"/>
</dbReference>
<gene>
    <name evidence="5" type="ORF">PACLA_8A048447</name>
</gene>
<dbReference type="Proteomes" id="UP001152795">
    <property type="component" value="Unassembled WGS sequence"/>
</dbReference>
<dbReference type="InterPro" id="IPR050372">
    <property type="entry name" value="Neurexin-related_CASP"/>
</dbReference>
<dbReference type="EMBL" id="CACRXK020027737">
    <property type="protein sequence ID" value="CAB4041087.1"/>
    <property type="molecule type" value="Genomic_DNA"/>
</dbReference>
<dbReference type="GO" id="GO:0016020">
    <property type="term" value="C:membrane"/>
    <property type="evidence" value="ECO:0007669"/>
    <property type="project" value="UniProtKB-SubCell"/>
</dbReference>
<dbReference type="OrthoDB" id="26719at2759"/>
<organism evidence="5 6">
    <name type="scientific">Paramuricea clavata</name>
    <name type="common">Red gorgonian</name>
    <name type="synonym">Violescent sea-whip</name>
    <dbReference type="NCBI Taxonomy" id="317549"/>
    <lineage>
        <taxon>Eukaryota</taxon>
        <taxon>Metazoa</taxon>
        <taxon>Cnidaria</taxon>
        <taxon>Anthozoa</taxon>
        <taxon>Octocorallia</taxon>
        <taxon>Malacalcyonacea</taxon>
        <taxon>Plexauridae</taxon>
        <taxon>Paramuricea</taxon>
    </lineage>
</organism>
<evidence type="ECO:0000256" key="2">
    <source>
        <dbReference type="PROSITE-ProRule" id="PRU00076"/>
    </source>
</evidence>
<dbReference type="PROSITE" id="PS00022">
    <property type="entry name" value="EGF_1"/>
    <property type="match status" value="1"/>
</dbReference>
<dbReference type="PANTHER" id="PTHR15036">
    <property type="entry name" value="PIKACHURIN-LIKE PROTEIN"/>
    <property type="match status" value="1"/>
</dbReference>
<comment type="caution">
    <text evidence="2">Lacks conserved residue(s) required for the propagation of feature annotation.</text>
</comment>
<feature type="domain" description="EGF-like" evidence="4">
    <location>
        <begin position="301"/>
        <end position="337"/>
    </location>
</feature>
<evidence type="ECO:0000259" key="4">
    <source>
        <dbReference type="PROSITE" id="PS50026"/>
    </source>
</evidence>
<dbReference type="InterPro" id="IPR013320">
    <property type="entry name" value="ConA-like_dom_sf"/>
</dbReference>
<evidence type="ECO:0000313" key="5">
    <source>
        <dbReference type="EMBL" id="CAB4041087.1"/>
    </source>
</evidence>
<evidence type="ECO:0000256" key="1">
    <source>
        <dbReference type="ARBA" id="ARBA00023157"/>
    </source>
</evidence>
<evidence type="ECO:0000313" key="6">
    <source>
        <dbReference type="Proteomes" id="UP001152795"/>
    </source>
</evidence>
<dbReference type="Gene3D" id="2.60.120.1000">
    <property type="match status" value="1"/>
</dbReference>
<dbReference type="SMART" id="SM00282">
    <property type="entry name" value="LamG"/>
    <property type="match status" value="1"/>
</dbReference>
<dbReference type="InterPro" id="IPR001791">
    <property type="entry name" value="Laminin_G"/>
</dbReference>
<feature type="domain" description="Laminin G" evidence="3">
    <location>
        <begin position="1"/>
        <end position="118"/>
    </location>
</feature>
<sequence>MAEEFSFFFGDKLCDNQWHSVLITREKHKLTIHLDKQPTKIVNIKMSKRFETQFILRINIRIYVGGTWKKTNERGKTKIVKNFVGCLSDVLFNAVHLISDARQKKKGYTTQGAISYTCPAREYKPIGFLNERAFLKVPSPDRNNVSVQFKFRTYDKNGILMFKDGQKVNVWLYLENGKLKFDCYITGKRVVPLDTDKWMRDTDFNDGEWHSVKASLDPFMMIFQVDSGIPVDADAHTVLLNQDRNLDFENFTHVGGGTYYKGMYGFVGCMKDLRVNGAKINASALPKEITAVNVELGKCSLQSHCHPSSCQYKSSCEQLSNNFTCHCRRFYSGRYCQVPMFKATCQGYKELGMKEDSYCRLDPDGKGPLPEFKVLCNMTKSEDAVTIVNHTTSGRQVNIRDEAYRYSPSARSWVHKLNYGHGDDFKNLRAMIDESDHCRQYVEFNCINTKFLTPRKNDLPGAYWVSDTGVENHYWGGAKLGGVTCACGTTSSCHDKKKMCNCDTGDGVWRQDA</sequence>
<dbReference type="PROSITE" id="PS50025">
    <property type="entry name" value="LAM_G_DOMAIN"/>
    <property type="match status" value="2"/>
</dbReference>
<dbReference type="InterPro" id="IPR000742">
    <property type="entry name" value="EGF"/>
</dbReference>
<dbReference type="Gene3D" id="2.10.25.10">
    <property type="entry name" value="Laminin"/>
    <property type="match status" value="1"/>
</dbReference>
<name>A0A6S7K8Q3_PARCT</name>